<keyword evidence="3" id="KW-1185">Reference proteome</keyword>
<protein>
    <submittedName>
        <fullName evidence="2">SymE family type I addiction module toxin</fullName>
    </submittedName>
</protein>
<reference evidence="2 3" key="1">
    <citation type="submission" date="2023-11" db="EMBL/GenBank/DDBJ databases">
        <title>Plant-associative lifestyle of Vibrio porteresiae and its evolutionary dynamics.</title>
        <authorList>
            <person name="Rameshkumar N."/>
            <person name="Kirti K."/>
        </authorList>
    </citation>
    <scope>NUCLEOTIDE SEQUENCE [LARGE SCALE GENOMIC DNA]</scope>
    <source>
        <strain evidence="2 3">MSSRF7</strain>
    </source>
</reference>
<evidence type="ECO:0000313" key="2">
    <source>
        <dbReference type="EMBL" id="MDW6093015.1"/>
    </source>
</evidence>
<evidence type="ECO:0000313" key="3">
    <source>
        <dbReference type="Proteomes" id="UP001279860"/>
    </source>
</evidence>
<dbReference type="Proteomes" id="UP001279860">
    <property type="component" value="Unassembled WGS sequence"/>
</dbReference>
<dbReference type="InterPro" id="IPR014944">
    <property type="entry name" value="Toxin_SymE-like"/>
</dbReference>
<feature type="domain" description="Toxin SymE-like" evidence="1">
    <location>
        <begin position="14"/>
        <end position="58"/>
    </location>
</feature>
<gene>
    <name evidence="2" type="ORF">SBX64_10680</name>
</gene>
<dbReference type="RefSeq" id="WP_318584919.1">
    <property type="nucleotide sequence ID" value="NZ_JAWRCP010000001.1"/>
</dbReference>
<sequence length="63" mass="7008">MRLYSIESGISKAQRRYLVGYVPDRGDTATPDIRLKGKWLREAGTKVTVNITADCIVLVPDIS</sequence>
<proteinExistence type="predicted"/>
<organism evidence="2 3">
    <name type="scientific">Vibrio rhizosphaerae</name>
    <dbReference type="NCBI Taxonomy" id="398736"/>
    <lineage>
        <taxon>Bacteria</taxon>
        <taxon>Pseudomonadati</taxon>
        <taxon>Pseudomonadota</taxon>
        <taxon>Gammaproteobacteria</taxon>
        <taxon>Vibrionales</taxon>
        <taxon>Vibrionaceae</taxon>
        <taxon>Vibrio</taxon>
    </lineage>
</organism>
<accession>A0ABU4IUD1</accession>
<dbReference type="EMBL" id="JAWRCP010000001">
    <property type="protein sequence ID" value="MDW6093015.1"/>
    <property type="molecule type" value="Genomic_DNA"/>
</dbReference>
<dbReference type="Pfam" id="PF08845">
    <property type="entry name" value="SymE_toxin"/>
    <property type="match status" value="1"/>
</dbReference>
<comment type="caution">
    <text evidence="2">The sequence shown here is derived from an EMBL/GenBank/DDBJ whole genome shotgun (WGS) entry which is preliminary data.</text>
</comment>
<name>A0ABU4IUD1_9VIBR</name>
<evidence type="ECO:0000259" key="1">
    <source>
        <dbReference type="Pfam" id="PF08845"/>
    </source>
</evidence>